<keyword evidence="8" id="KW-1185">Reference proteome</keyword>
<name>A0A1C0AD68_9FIRM</name>
<dbReference type="GO" id="GO:0003677">
    <property type="term" value="F:DNA binding"/>
    <property type="evidence" value="ECO:0007669"/>
    <property type="project" value="UniProtKB-UniRule"/>
</dbReference>
<feature type="DNA-binding region" description="H-T-H motif" evidence="5">
    <location>
        <begin position="25"/>
        <end position="44"/>
    </location>
</feature>
<keyword evidence="4 5" id="KW-0092">Biotin</keyword>
<feature type="domain" description="BPL/LPL catalytic" evidence="6">
    <location>
        <begin position="73"/>
        <end position="263"/>
    </location>
</feature>
<dbReference type="OrthoDB" id="9807064at2"/>
<accession>A0A1C0AD68</accession>
<keyword evidence="1 5" id="KW-0436">Ligase</keyword>
<dbReference type="EMBL" id="LWDV01000005">
    <property type="protein sequence ID" value="OCL28566.1"/>
    <property type="molecule type" value="Genomic_DNA"/>
</dbReference>
<dbReference type="PROSITE" id="PS51733">
    <property type="entry name" value="BPL_LPL_CATALYTIC"/>
    <property type="match status" value="1"/>
</dbReference>
<dbReference type="InterPro" id="IPR030855">
    <property type="entry name" value="Bifunct_BirA"/>
</dbReference>
<comment type="similarity">
    <text evidence="5">Belongs to the biotin--protein ligase family.</text>
</comment>
<comment type="function">
    <text evidence="5">Acts both as a biotin--[acetyl-CoA-carboxylase] ligase and a repressor.</text>
</comment>
<organism evidence="7 8">
    <name type="scientific">Orenia metallireducens</name>
    <dbReference type="NCBI Taxonomy" id="1413210"/>
    <lineage>
        <taxon>Bacteria</taxon>
        <taxon>Bacillati</taxon>
        <taxon>Bacillota</taxon>
        <taxon>Clostridia</taxon>
        <taxon>Halanaerobiales</taxon>
        <taxon>Halobacteroidaceae</taxon>
        <taxon>Orenia</taxon>
    </lineage>
</organism>
<dbReference type="PANTHER" id="PTHR12835">
    <property type="entry name" value="BIOTIN PROTEIN LIGASE"/>
    <property type="match status" value="1"/>
</dbReference>
<sequence length="332" mass="37656">MKKSLDRREKVLDLLYQNQDRYLSGEELSNKLGVSRTSIWKYINYLREAGYQIESSSKIGYRLITPADNLLPEEIKRNLNTEIIGQEIIYYKEIESTNDAAKKLAQSGLQEGAVVIAEEQKRGKGRLGREFCSPLGGIWLSCILRPDIKPTLATRATYIASLAIVKTIRKLSAVDAKIKWPNDILVGNKKVSGILTEMGAELDKVDYLIVGMGINLNFPLDTFDESLHNKVTTIYHETGKKISRVKFVQALLEEIEMVYKKLYDFKDILKEWKAYSYTLGKVVKIDNKKEEIVGEAVDIAEDGALLVKVDDKVRKFYSGEVSLYHQSFNSGN</sequence>
<dbReference type="Pfam" id="PF02237">
    <property type="entry name" value="BPL_C"/>
    <property type="match status" value="1"/>
</dbReference>
<evidence type="ECO:0000256" key="3">
    <source>
        <dbReference type="ARBA" id="ARBA00022840"/>
    </source>
</evidence>
<reference evidence="7 8" key="2">
    <citation type="submission" date="2016-08" db="EMBL/GenBank/DDBJ databases">
        <title>Orenia metallireducens sp. nov. strain Z6, a Novel Metal-reducing Firmicute from the Deep Subsurface.</title>
        <authorList>
            <person name="Maxim B.I."/>
            <person name="Kenneth K."/>
            <person name="Flynn T.M."/>
            <person name="Oloughlin E.J."/>
            <person name="Locke R.A."/>
            <person name="Weber J.R."/>
            <person name="Egan S.M."/>
            <person name="Mackie R.I."/>
            <person name="Cann I.K."/>
        </authorList>
    </citation>
    <scope>NUCLEOTIDE SEQUENCE [LARGE SCALE GENOMIC DNA]</scope>
    <source>
        <strain evidence="7 8">Z6</strain>
    </source>
</reference>
<dbReference type="GO" id="GO:0006355">
    <property type="term" value="P:regulation of DNA-templated transcription"/>
    <property type="evidence" value="ECO:0007669"/>
    <property type="project" value="UniProtKB-UniRule"/>
</dbReference>
<keyword evidence="5" id="KW-0805">Transcription regulation</keyword>
<comment type="catalytic activity">
    <reaction evidence="5">
        <text>biotin + L-lysyl-[protein] + ATP = N(6)-biotinyl-L-lysyl-[protein] + AMP + diphosphate + H(+)</text>
        <dbReference type="Rhea" id="RHEA:11756"/>
        <dbReference type="Rhea" id="RHEA-COMP:9752"/>
        <dbReference type="Rhea" id="RHEA-COMP:10505"/>
        <dbReference type="ChEBI" id="CHEBI:15378"/>
        <dbReference type="ChEBI" id="CHEBI:29969"/>
        <dbReference type="ChEBI" id="CHEBI:30616"/>
        <dbReference type="ChEBI" id="CHEBI:33019"/>
        <dbReference type="ChEBI" id="CHEBI:57586"/>
        <dbReference type="ChEBI" id="CHEBI:83144"/>
        <dbReference type="ChEBI" id="CHEBI:456215"/>
        <dbReference type="EC" id="6.3.4.15"/>
    </reaction>
</comment>
<dbReference type="GO" id="GO:0005737">
    <property type="term" value="C:cytoplasm"/>
    <property type="evidence" value="ECO:0007669"/>
    <property type="project" value="TreeGrafter"/>
</dbReference>
<dbReference type="Pfam" id="PF08279">
    <property type="entry name" value="HTH_11"/>
    <property type="match status" value="1"/>
</dbReference>
<keyword evidence="5" id="KW-0804">Transcription</keyword>
<dbReference type="InterPro" id="IPR036390">
    <property type="entry name" value="WH_DNA-bd_sf"/>
</dbReference>
<evidence type="ECO:0000313" key="8">
    <source>
        <dbReference type="Proteomes" id="UP000093514"/>
    </source>
</evidence>
<evidence type="ECO:0000259" key="6">
    <source>
        <dbReference type="PROSITE" id="PS51733"/>
    </source>
</evidence>
<dbReference type="SUPFAM" id="SSF50037">
    <property type="entry name" value="C-terminal domain of transcriptional repressors"/>
    <property type="match status" value="1"/>
</dbReference>
<dbReference type="GO" id="GO:0016740">
    <property type="term" value="F:transferase activity"/>
    <property type="evidence" value="ECO:0007669"/>
    <property type="project" value="UniProtKB-ARBA"/>
</dbReference>
<dbReference type="InterPro" id="IPR013196">
    <property type="entry name" value="HTH_11"/>
</dbReference>
<dbReference type="InterPro" id="IPR004143">
    <property type="entry name" value="BPL_LPL_catalytic"/>
</dbReference>
<feature type="binding site" evidence="5">
    <location>
        <position position="120"/>
    </location>
    <ligand>
        <name>biotin</name>
        <dbReference type="ChEBI" id="CHEBI:57586"/>
    </ligand>
</feature>
<dbReference type="InterPro" id="IPR008988">
    <property type="entry name" value="Transcriptional_repressor_C"/>
</dbReference>
<evidence type="ECO:0000256" key="4">
    <source>
        <dbReference type="ARBA" id="ARBA00023267"/>
    </source>
</evidence>
<reference evidence="8" key="1">
    <citation type="submission" date="2016-07" db="EMBL/GenBank/DDBJ databases">
        <authorList>
            <person name="Florea S."/>
            <person name="Webb J.S."/>
            <person name="Jaromczyk J."/>
            <person name="Schardl C.L."/>
        </authorList>
    </citation>
    <scope>NUCLEOTIDE SEQUENCE [LARGE SCALE GENOMIC DNA]</scope>
    <source>
        <strain evidence="8">Z6</strain>
    </source>
</reference>
<comment type="caution">
    <text evidence="5">Lacks conserved residue(s) required for the propagation of feature annotation.</text>
</comment>
<keyword evidence="5" id="KW-0238">DNA-binding</keyword>
<dbReference type="GO" id="GO:0009249">
    <property type="term" value="P:protein lipoylation"/>
    <property type="evidence" value="ECO:0007669"/>
    <property type="project" value="UniProtKB-ARBA"/>
</dbReference>
<evidence type="ECO:0000256" key="2">
    <source>
        <dbReference type="ARBA" id="ARBA00022741"/>
    </source>
</evidence>
<dbReference type="Gene3D" id="3.30.930.10">
    <property type="entry name" value="Bira Bifunctional Protein, Domain 2"/>
    <property type="match status" value="1"/>
</dbReference>
<dbReference type="SUPFAM" id="SSF55681">
    <property type="entry name" value="Class II aaRS and biotin synthetases"/>
    <property type="match status" value="1"/>
</dbReference>
<dbReference type="InterPro" id="IPR036388">
    <property type="entry name" value="WH-like_DNA-bd_sf"/>
</dbReference>
<gene>
    <name evidence="5" type="primary">birA</name>
    <name evidence="7" type="ORF">U472_01390</name>
</gene>
<dbReference type="HAMAP" id="MF_00978">
    <property type="entry name" value="Bifunct_BirA"/>
    <property type="match status" value="1"/>
</dbReference>
<keyword evidence="3 5" id="KW-0067">ATP-binding</keyword>
<dbReference type="NCBIfam" id="TIGR00121">
    <property type="entry name" value="birA_ligase"/>
    <property type="match status" value="1"/>
</dbReference>
<dbReference type="Proteomes" id="UP000093514">
    <property type="component" value="Unassembled WGS sequence"/>
</dbReference>
<keyword evidence="2 5" id="KW-0547">Nucleotide-binding</keyword>
<evidence type="ECO:0000256" key="5">
    <source>
        <dbReference type="HAMAP-Rule" id="MF_00978"/>
    </source>
</evidence>
<dbReference type="Pfam" id="PF03099">
    <property type="entry name" value="BPL_LplA_LipB"/>
    <property type="match status" value="1"/>
</dbReference>
<evidence type="ECO:0000313" key="7">
    <source>
        <dbReference type="EMBL" id="OCL28566.1"/>
    </source>
</evidence>
<dbReference type="EC" id="6.3.4.15" evidence="5"/>
<dbReference type="InterPro" id="IPR045864">
    <property type="entry name" value="aa-tRNA-synth_II/BPL/LPL"/>
</dbReference>
<dbReference type="AlphaFoldDB" id="A0A1C0AD68"/>
<dbReference type="GO" id="GO:0004077">
    <property type="term" value="F:biotin--[biotin carboxyl-carrier protein] ligase activity"/>
    <property type="evidence" value="ECO:0007669"/>
    <property type="project" value="UniProtKB-UniRule"/>
</dbReference>
<dbReference type="InterPro" id="IPR004408">
    <property type="entry name" value="Biotin_CoA_COase_ligase"/>
</dbReference>
<dbReference type="Gene3D" id="1.10.10.10">
    <property type="entry name" value="Winged helix-like DNA-binding domain superfamily/Winged helix DNA-binding domain"/>
    <property type="match status" value="1"/>
</dbReference>
<dbReference type="PANTHER" id="PTHR12835:SF5">
    <property type="entry name" value="BIOTIN--PROTEIN LIGASE"/>
    <property type="match status" value="1"/>
</dbReference>
<dbReference type="RefSeq" id="WP_068714760.1">
    <property type="nucleotide sequence ID" value="NZ_LWDV01000005.1"/>
</dbReference>
<proteinExistence type="inferred from homology"/>
<evidence type="ECO:0000256" key="1">
    <source>
        <dbReference type="ARBA" id="ARBA00022598"/>
    </source>
</evidence>
<comment type="caution">
    <text evidence="7">The sequence shown here is derived from an EMBL/GenBank/DDBJ whole genome shotgun (WGS) entry which is preliminary data.</text>
</comment>
<dbReference type="InterPro" id="IPR003142">
    <property type="entry name" value="BPL_C"/>
</dbReference>
<feature type="binding site" evidence="5">
    <location>
        <begin position="96"/>
        <end position="98"/>
    </location>
    <ligand>
        <name>biotin</name>
        <dbReference type="ChEBI" id="CHEBI:57586"/>
    </ligand>
</feature>
<dbReference type="Gene3D" id="2.30.30.100">
    <property type="match status" value="1"/>
</dbReference>
<dbReference type="GO" id="GO:0005524">
    <property type="term" value="F:ATP binding"/>
    <property type="evidence" value="ECO:0007669"/>
    <property type="project" value="UniProtKB-UniRule"/>
</dbReference>
<feature type="binding site" evidence="5">
    <location>
        <position position="190"/>
    </location>
    <ligand>
        <name>biotin</name>
        <dbReference type="ChEBI" id="CHEBI:57586"/>
    </ligand>
</feature>
<dbReference type="CDD" id="cd16442">
    <property type="entry name" value="BPL"/>
    <property type="match status" value="1"/>
</dbReference>
<protein>
    <recommendedName>
        <fullName evidence="5">Bifunctional ligase/repressor BirA</fullName>
    </recommendedName>
    <alternativeName>
        <fullName evidence="5">Biotin--[acetyl-CoA-carboxylase] ligase</fullName>
        <ecNumber evidence="5">6.3.4.15</ecNumber>
    </alternativeName>
    <alternativeName>
        <fullName evidence="5">Biotin--protein ligase</fullName>
    </alternativeName>
    <alternativeName>
        <fullName evidence="5">Biotin-[acetyl-CoA carboxylase] synthetase</fullName>
    </alternativeName>
</protein>
<keyword evidence="5" id="KW-0678">Repressor</keyword>
<dbReference type="SUPFAM" id="SSF46785">
    <property type="entry name" value="Winged helix' DNA-binding domain"/>
    <property type="match status" value="1"/>
</dbReference>